<dbReference type="CDD" id="cd17502">
    <property type="entry name" value="MFS_Azr1_MDR_like"/>
    <property type="match status" value="1"/>
</dbReference>
<feature type="transmembrane region" description="Helical" evidence="6">
    <location>
        <begin position="162"/>
        <end position="180"/>
    </location>
</feature>
<evidence type="ECO:0000256" key="5">
    <source>
        <dbReference type="ARBA" id="ARBA00023136"/>
    </source>
</evidence>
<comment type="subcellular location">
    <subcellularLocation>
        <location evidence="1">Endomembrane system</location>
        <topology evidence="1">Multi-pass membrane protein</topology>
    </subcellularLocation>
</comment>
<feature type="transmembrane region" description="Helical" evidence="6">
    <location>
        <begin position="226"/>
        <end position="247"/>
    </location>
</feature>
<feature type="transmembrane region" description="Helical" evidence="6">
    <location>
        <begin position="388"/>
        <end position="407"/>
    </location>
</feature>
<dbReference type="EMBL" id="CAJVPY010000888">
    <property type="protein sequence ID" value="CAG8497132.1"/>
    <property type="molecule type" value="Genomic_DNA"/>
</dbReference>
<keyword evidence="9" id="KW-1185">Reference proteome</keyword>
<feature type="transmembrane region" description="Helical" evidence="6">
    <location>
        <begin position="419"/>
        <end position="442"/>
    </location>
</feature>
<feature type="transmembrane region" description="Helical" evidence="6">
    <location>
        <begin position="355"/>
        <end position="376"/>
    </location>
</feature>
<feature type="transmembrane region" description="Helical" evidence="6">
    <location>
        <begin position="129"/>
        <end position="150"/>
    </location>
</feature>
<sequence>MAQDENQRQVPSEYKKDISILTFVEVEECRKSLPEKTFTEAISTDDVKNNIPNYKMSKTKVLLVFISLSFSIFLVFLDQTIVTTALPAIAIEFESLDDVSWIGTAYLLTTAAFQPVYGKLSDIFGRKPVFLMAIFLLELGGLYGLVMIIITEIVPMQECGKYQGMIGSIFGIASVMGPLLGGAFTDKVSWRWAFFINLPLGVITFISIVFLLHLPKSSNSFWKKLMLIDWWGTFTLVVSTILLLLSLNWGGSKYKWNSPIIIGLLCFGGIGYVLFVFIEGKIAKDPIAPVACFSINLFHGMAFIALLYFIPLYFQVVKSESATTSGLELLPYVLGLVFAPMFVGQLVSRTTYFSYGLICAFGSILMAIGTGLVSMFSEYTDKDLIMCYLFIAGIGAGLITETTVFAGQEIVEHKDIASVISLLAFFRTIGAVFGVAILGTVFNNVFYSNMPSQFQGKLSLNDISILEKVPDIVIQNFILAMDTAIKVIVVMSALSFISSLLIGNVKPYRDDNIKITNSSSLE</sequence>
<dbReference type="SUPFAM" id="SSF103473">
    <property type="entry name" value="MFS general substrate transporter"/>
    <property type="match status" value="1"/>
</dbReference>
<dbReference type="InterPro" id="IPR011701">
    <property type="entry name" value="MFS"/>
</dbReference>
<keyword evidence="4 6" id="KW-1133">Transmembrane helix</keyword>
<dbReference type="Pfam" id="PF07690">
    <property type="entry name" value="MFS_1"/>
    <property type="match status" value="1"/>
</dbReference>
<dbReference type="Gene3D" id="1.20.1250.20">
    <property type="entry name" value="MFS general substrate transporter like domains"/>
    <property type="match status" value="1"/>
</dbReference>
<dbReference type="GO" id="GO:0012505">
    <property type="term" value="C:endomembrane system"/>
    <property type="evidence" value="ECO:0007669"/>
    <property type="project" value="UniProtKB-SubCell"/>
</dbReference>
<proteinExistence type="predicted"/>
<dbReference type="GO" id="GO:0005886">
    <property type="term" value="C:plasma membrane"/>
    <property type="evidence" value="ECO:0007669"/>
    <property type="project" value="TreeGrafter"/>
</dbReference>
<dbReference type="InterPro" id="IPR020846">
    <property type="entry name" value="MFS_dom"/>
</dbReference>
<organism evidence="8 9">
    <name type="scientific">Dentiscutata erythropus</name>
    <dbReference type="NCBI Taxonomy" id="1348616"/>
    <lineage>
        <taxon>Eukaryota</taxon>
        <taxon>Fungi</taxon>
        <taxon>Fungi incertae sedis</taxon>
        <taxon>Mucoromycota</taxon>
        <taxon>Glomeromycotina</taxon>
        <taxon>Glomeromycetes</taxon>
        <taxon>Diversisporales</taxon>
        <taxon>Gigasporaceae</taxon>
        <taxon>Dentiscutata</taxon>
    </lineage>
</organism>
<keyword evidence="5 6" id="KW-0472">Membrane</keyword>
<dbReference type="PANTHER" id="PTHR23501:SF191">
    <property type="entry name" value="VACUOLAR BASIC AMINO ACID TRANSPORTER 4"/>
    <property type="match status" value="1"/>
</dbReference>
<accession>A0A9N8ZIW6</accession>
<protein>
    <submittedName>
        <fullName evidence="8">15526_t:CDS:1</fullName>
    </submittedName>
</protein>
<feature type="transmembrane region" description="Helical" evidence="6">
    <location>
        <begin position="61"/>
        <end position="77"/>
    </location>
</feature>
<evidence type="ECO:0000259" key="7">
    <source>
        <dbReference type="PROSITE" id="PS50850"/>
    </source>
</evidence>
<dbReference type="PANTHER" id="PTHR23501">
    <property type="entry name" value="MAJOR FACILITATOR SUPERFAMILY"/>
    <property type="match status" value="1"/>
</dbReference>
<evidence type="ECO:0000256" key="4">
    <source>
        <dbReference type="ARBA" id="ARBA00022989"/>
    </source>
</evidence>
<keyword evidence="2" id="KW-0813">Transport</keyword>
<feature type="transmembrane region" description="Helical" evidence="6">
    <location>
        <begin position="330"/>
        <end position="348"/>
    </location>
</feature>
<feature type="transmembrane region" description="Helical" evidence="6">
    <location>
        <begin position="290"/>
        <end position="310"/>
    </location>
</feature>
<dbReference type="InterPro" id="IPR036259">
    <property type="entry name" value="MFS_trans_sf"/>
</dbReference>
<dbReference type="AlphaFoldDB" id="A0A9N8ZIW6"/>
<dbReference type="OrthoDB" id="10021397at2759"/>
<reference evidence="8" key="1">
    <citation type="submission" date="2021-06" db="EMBL/GenBank/DDBJ databases">
        <authorList>
            <person name="Kallberg Y."/>
            <person name="Tangrot J."/>
            <person name="Rosling A."/>
        </authorList>
    </citation>
    <scope>NUCLEOTIDE SEQUENCE</scope>
    <source>
        <strain evidence="8">MA453B</strain>
    </source>
</reference>
<feature type="transmembrane region" description="Helical" evidence="6">
    <location>
        <begin position="259"/>
        <end position="278"/>
    </location>
</feature>
<dbReference type="Proteomes" id="UP000789405">
    <property type="component" value="Unassembled WGS sequence"/>
</dbReference>
<evidence type="ECO:0000256" key="6">
    <source>
        <dbReference type="SAM" id="Phobius"/>
    </source>
</evidence>
<evidence type="ECO:0000256" key="2">
    <source>
        <dbReference type="ARBA" id="ARBA00022448"/>
    </source>
</evidence>
<comment type="caution">
    <text evidence="8">The sequence shown here is derived from an EMBL/GenBank/DDBJ whole genome shotgun (WGS) entry which is preliminary data.</text>
</comment>
<evidence type="ECO:0000313" key="8">
    <source>
        <dbReference type="EMBL" id="CAG8497132.1"/>
    </source>
</evidence>
<evidence type="ECO:0000313" key="9">
    <source>
        <dbReference type="Proteomes" id="UP000789405"/>
    </source>
</evidence>
<keyword evidence="3 6" id="KW-0812">Transmembrane</keyword>
<dbReference type="GO" id="GO:0022857">
    <property type="term" value="F:transmembrane transporter activity"/>
    <property type="evidence" value="ECO:0007669"/>
    <property type="project" value="InterPro"/>
</dbReference>
<gene>
    <name evidence="8" type="ORF">DERYTH_LOCUS2708</name>
</gene>
<evidence type="ECO:0000256" key="3">
    <source>
        <dbReference type="ARBA" id="ARBA00022692"/>
    </source>
</evidence>
<name>A0A9N8ZIW6_9GLOM</name>
<evidence type="ECO:0000256" key="1">
    <source>
        <dbReference type="ARBA" id="ARBA00004127"/>
    </source>
</evidence>
<feature type="transmembrane region" description="Helical" evidence="6">
    <location>
        <begin position="192"/>
        <end position="214"/>
    </location>
</feature>
<feature type="domain" description="Major facilitator superfamily (MFS) profile" evidence="7">
    <location>
        <begin position="64"/>
        <end position="510"/>
    </location>
</feature>
<dbReference type="Gene3D" id="1.20.1720.10">
    <property type="entry name" value="Multidrug resistance protein D"/>
    <property type="match status" value="2"/>
</dbReference>
<feature type="transmembrane region" description="Helical" evidence="6">
    <location>
        <begin position="484"/>
        <end position="505"/>
    </location>
</feature>
<dbReference type="PROSITE" id="PS50850">
    <property type="entry name" value="MFS"/>
    <property type="match status" value="1"/>
</dbReference>